<organism evidence="2 3">
    <name type="scientific">Actinophytocola glycyrrhizae</name>
    <dbReference type="NCBI Taxonomy" id="2044873"/>
    <lineage>
        <taxon>Bacteria</taxon>
        <taxon>Bacillati</taxon>
        <taxon>Actinomycetota</taxon>
        <taxon>Actinomycetes</taxon>
        <taxon>Pseudonocardiales</taxon>
        <taxon>Pseudonocardiaceae</taxon>
    </lineage>
</organism>
<proteinExistence type="predicted"/>
<feature type="compositionally biased region" description="Basic and acidic residues" evidence="1">
    <location>
        <begin position="73"/>
        <end position="87"/>
    </location>
</feature>
<evidence type="ECO:0000256" key="1">
    <source>
        <dbReference type="SAM" id="MobiDB-lite"/>
    </source>
</evidence>
<dbReference type="RefSeq" id="WP_378056540.1">
    <property type="nucleotide sequence ID" value="NZ_JBHSIS010000006.1"/>
</dbReference>
<name>A0ABV9S102_9PSEU</name>
<dbReference type="EMBL" id="JBHSIS010000006">
    <property type="protein sequence ID" value="MFC4854609.1"/>
    <property type="molecule type" value="Genomic_DNA"/>
</dbReference>
<reference evidence="3" key="1">
    <citation type="journal article" date="2019" name="Int. J. Syst. Evol. Microbiol.">
        <title>The Global Catalogue of Microorganisms (GCM) 10K type strain sequencing project: providing services to taxonomists for standard genome sequencing and annotation.</title>
        <authorList>
            <consortium name="The Broad Institute Genomics Platform"/>
            <consortium name="The Broad Institute Genome Sequencing Center for Infectious Disease"/>
            <person name="Wu L."/>
            <person name="Ma J."/>
        </authorList>
    </citation>
    <scope>NUCLEOTIDE SEQUENCE [LARGE SCALE GENOMIC DNA]</scope>
    <source>
        <strain evidence="3">ZS-22-S1</strain>
    </source>
</reference>
<dbReference type="Proteomes" id="UP001595859">
    <property type="component" value="Unassembled WGS sequence"/>
</dbReference>
<comment type="caution">
    <text evidence="2">The sequence shown here is derived from an EMBL/GenBank/DDBJ whole genome shotgun (WGS) entry which is preliminary data.</text>
</comment>
<evidence type="ECO:0000313" key="2">
    <source>
        <dbReference type="EMBL" id="MFC4854609.1"/>
    </source>
</evidence>
<gene>
    <name evidence="2" type="ORF">ACFPCV_13950</name>
</gene>
<sequence>MGIVTAFGTPFDLATSALASRHGSRGAQRGGDGPRVPVLGPRCPRLGGNDAGGQTGTDRSRGWMLPGGIVGCGEHDRHEHRGGHDQD</sequence>
<feature type="region of interest" description="Disordered" evidence="1">
    <location>
        <begin position="19"/>
        <end position="87"/>
    </location>
</feature>
<keyword evidence="3" id="KW-1185">Reference proteome</keyword>
<evidence type="ECO:0000313" key="3">
    <source>
        <dbReference type="Proteomes" id="UP001595859"/>
    </source>
</evidence>
<protein>
    <submittedName>
        <fullName evidence="2">Uncharacterized protein</fullName>
    </submittedName>
</protein>
<accession>A0ABV9S102</accession>